<evidence type="ECO:0000259" key="5">
    <source>
        <dbReference type="PROSITE" id="PS51898"/>
    </source>
</evidence>
<gene>
    <name evidence="6" type="ORF">NE536_04565</name>
</gene>
<organism evidence="6 7">
    <name type="scientific">Shewanella septentrionalis</name>
    <dbReference type="NCBI Taxonomy" id="2952223"/>
    <lineage>
        <taxon>Bacteria</taxon>
        <taxon>Pseudomonadati</taxon>
        <taxon>Pseudomonadota</taxon>
        <taxon>Gammaproteobacteria</taxon>
        <taxon>Alteromonadales</taxon>
        <taxon>Shewanellaceae</taxon>
        <taxon>Shewanella</taxon>
    </lineage>
</organism>
<dbReference type="InterPro" id="IPR013762">
    <property type="entry name" value="Integrase-like_cat_sf"/>
</dbReference>
<dbReference type="EMBL" id="JAMTCC010000005">
    <property type="protein sequence ID" value="MCT7944637.1"/>
    <property type="molecule type" value="Genomic_DNA"/>
</dbReference>
<dbReference type="CDD" id="cd00801">
    <property type="entry name" value="INT_P4_C"/>
    <property type="match status" value="1"/>
</dbReference>
<dbReference type="GO" id="GO:0006310">
    <property type="term" value="P:DNA recombination"/>
    <property type="evidence" value="ECO:0007669"/>
    <property type="project" value="UniProtKB-KW"/>
</dbReference>
<keyword evidence="2" id="KW-0229">DNA integration</keyword>
<dbReference type="InterPro" id="IPR010998">
    <property type="entry name" value="Integrase_recombinase_N"/>
</dbReference>
<dbReference type="PROSITE" id="PS51898">
    <property type="entry name" value="TYR_RECOMBINASE"/>
    <property type="match status" value="1"/>
</dbReference>
<protein>
    <submittedName>
        <fullName evidence="6">Integrase arm-type DNA-binding domain-containing protein</fullName>
    </submittedName>
</protein>
<dbReference type="InterPro" id="IPR002104">
    <property type="entry name" value="Integrase_catalytic"/>
</dbReference>
<evidence type="ECO:0000256" key="3">
    <source>
        <dbReference type="ARBA" id="ARBA00023125"/>
    </source>
</evidence>
<keyword evidence="3 6" id="KW-0238">DNA-binding</keyword>
<dbReference type="InterPro" id="IPR011010">
    <property type="entry name" value="DNA_brk_join_enz"/>
</dbReference>
<dbReference type="RefSeq" id="WP_261271917.1">
    <property type="nucleotide sequence ID" value="NZ_JAMTCC010000005.1"/>
</dbReference>
<dbReference type="PANTHER" id="PTHR30629:SF2">
    <property type="entry name" value="PROPHAGE INTEGRASE INTS-RELATED"/>
    <property type="match status" value="1"/>
</dbReference>
<dbReference type="SUPFAM" id="SSF56349">
    <property type="entry name" value="DNA breaking-rejoining enzymes"/>
    <property type="match status" value="1"/>
</dbReference>
<keyword evidence="4" id="KW-0233">DNA recombination</keyword>
<dbReference type="Gene3D" id="1.10.443.10">
    <property type="entry name" value="Intergrase catalytic core"/>
    <property type="match status" value="1"/>
</dbReference>
<dbReference type="PANTHER" id="PTHR30629">
    <property type="entry name" value="PROPHAGE INTEGRASE"/>
    <property type="match status" value="1"/>
</dbReference>
<dbReference type="InterPro" id="IPR050808">
    <property type="entry name" value="Phage_Integrase"/>
</dbReference>
<dbReference type="AlphaFoldDB" id="A0A9X2WT71"/>
<evidence type="ECO:0000313" key="7">
    <source>
        <dbReference type="Proteomes" id="UP001155604"/>
    </source>
</evidence>
<evidence type="ECO:0000256" key="2">
    <source>
        <dbReference type="ARBA" id="ARBA00022908"/>
    </source>
</evidence>
<keyword evidence="7" id="KW-1185">Reference proteome</keyword>
<dbReference type="GO" id="GO:0003677">
    <property type="term" value="F:DNA binding"/>
    <property type="evidence" value="ECO:0007669"/>
    <property type="project" value="UniProtKB-KW"/>
</dbReference>
<dbReference type="Pfam" id="PF13356">
    <property type="entry name" value="Arm-DNA-bind_3"/>
    <property type="match status" value="1"/>
</dbReference>
<dbReference type="Pfam" id="PF00589">
    <property type="entry name" value="Phage_integrase"/>
    <property type="match status" value="1"/>
</dbReference>
<dbReference type="InterPro" id="IPR038488">
    <property type="entry name" value="Integrase_DNA-bd_sf"/>
</dbReference>
<comment type="caution">
    <text evidence="6">The sequence shown here is derived from an EMBL/GenBank/DDBJ whole genome shotgun (WGS) entry which is preliminary data.</text>
</comment>
<evidence type="ECO:0000313" key="6">
    <source>
        <dbReference type="EMBL" id="MCT7944637.1"/>
    </source>
</evidence>
<name>A0A9X2WT71_9GAMM</name>
<accession>A0A9X2WT71</accession>
<sequence length="437" mass="49524">MTTKALTEREVKGAKPKDNKYELIDSSRERGAGRLVIAVYPSGAKVFSFKYQIDSKRQYVQLGRYPSMTLAQAREISQPLAGMLKQGLDPKIEIEKEQAKEKAAQQVEAKKGSLGQLFEGYTQQMKVDGKRTFKAVLHALEAEVYPIVKPETKAKDVSVDDIKLILGRIIRRGAAVQSNRIRSYLSAAFNYGLKHDNDPAKMGCDVLFGIGFNPVLAIPKQTAAESVGENYLTFDETRELLAILETREGFRMGFHVAKLIQLCFYTGGQRPYELAASRWDAINWNEATLEIIADVSKNKRAHLLPLVESAITILEQLYAERDPLNPFIFPHKFDHSQHMRLDSLSQSLCRYREARPDAKHFVARDIRRTCKTLMGALGISKDIRDRLQNHALNDVSSKHYDRYSYLPEKRIALEAWEAKLNEVEQGNVVSLRPCHAK</sequence>
<dbReference type="Gene3D" id="1.10.150.130">
    <property type="match status" value="1"/>
</dbReference>
<dbReference type="Proteomes" id="UP001155604">
    <property type="component" value="Unassembled WGS sequence"/>
</dbReference>
<dbReference type="Gene3D" id="3.30.160.390">
    <property type="entry name" value="Integrase, DNA-binding domain"/>
    <property type="match status" value="1"/>
</dbReference>
<feature type="domain" description="Tyr recombinase" evidence="5">
    <location>
        <begin position="227"/>
        <end position="413"/>
    </location>
</feature>
<comment type="similarity">
    <text evidence="1">Belongs to the 'phage' integrase family.</text>
</comment>
<proteinExistence type="inferred from homology"/>
<evidence type="ECO:0000256" key="1">
    <source>
        <dbReference type="ARBA" id="ARBA00008857"/>
    </source>
</evidence>
<evidence type="ECO:0000256" key="4">
    <source>
        <dbReference type="ARBA" id="ARBA00023172"/>
    </source>
</evidence>
<dbReference type="InterPro" id="IPR025166">
    <property type="entry name" value="Integrase_DNA_bind_dom"/>
</dbReference>
<reference evidence="6" key="1">
    <citation type="journal article" date="2023" name="Int. J. Syst. Evol. Microbiol.">
        <title>&lt;i&gt;Shewanella septentrionalis&lt;/i&gt; sp. nov. and &lt;i&gt;Shewanella holmiensis&lt;/i&gt; sp. nov., isolated from Baltic Sea water and sediments.</title>
        <authorList>
            <person name="Martin-Rodriguez A.J."/>
            <person name="Thorell K."/>
            <person name="Joffre E."/>
            <person name="Jensie-Markopoulos S."/>
            <person name="Moore E.R.B."/>
            <person name="Sjoling A."/>
        </authorList>
    </citation>
    <scope>NUCLEOTIDE SEQUENCE</scope>
    <source>
        <strain evidence="6">SP1W3</strain>
    </source>
</reference>
<dbReference type="GO" id="GO:0015074">
    <property type="term" value="P:DNA integration"/>
    <property type="evidence" value="ECO:0007669"/>
    <property type="project" value="UniProtKB-KW"/>
</dbReference>